<dbReference type="InterPro" id="IPR048389">
    <property type="entry name" value="YciQ-like_C"/>
</dbReference>
<keyword evidence="6" id="KW-1185">Reference proteome</keyword>
<evidence type="ECO:0000313" key="6">
    <source>
        <dbReference type="Proteomes" id="UP001141183"/>
    </source>
</evidence>
<evidence type="ECO:0000259" key="4">
    <source>
        <dbReference type="Pfam" id="PF20990"/>
    </source>
</evidence>
<reference evidence="5" key="1">
    <citation type="submission" date="2022-05" db="EMBL/GenBank/DDBJ databases">
        <title>Draft genome sequence of Clostridium tertium strain CP3 isolated from Peru.</title>
        <authorList>
            <person name="Hurtado R."/>
            <person name="Lima L."/>
            <person name="Sousa T."/>
            <person name="Jaiswal A.K."/>
            <person name="Tiwari S."/>
            <person name="Maturrano L."/>
            <person name="Brenig B."/>
            <person name="Azevedo V."/>
        </authorList>
    </citation>
    <scope>NUCLEOTIDE SEQUENCE</scope>
    <source>
        <strain evidence="5">CP3</strain>
    </source>
</reference>
<evidence type="ECO:0000256" key="1">
    <source>
        <dbReference type="SAM" id="Phobius"/>
    </source>
</evidence>
<keyword evidence="1" id="KW-0812">Transmembrane</keyword>
<feature type="signal peptide" evidence="2">
    <location>
        <begin position="1"/>
        <end position="22"/>
    </location>
</feature>
<dbReference type="EMBL" id="JAMRYU010000006">
    <property type="protein sequence ID" value="MDC4239998.1"/>
    <property type="molecule type" value="Genomic_DNA"/>
</dbReference>
<feature type="chain" id="PRO_5040920826" evidence="2">
    <location>
        <begin position="23"/>
        <end position="560"/>
    </location>
</feature>
<evidence type="ECO:0000313" key="5">
    <source>
        <dbReference type="EMBL" id="MDC4239998.1"/>
    </source>
</evidence>
<dbReference type="AlphaFoldDB" id="A0A9X3XJD5"/>
<accession>A0A9X3XJD5</accession>
<dbReference type="InterPro" id="IPR018702">
    <property type="entry name" value="DUF2207"/>
</dbReference>
<keyword evidence="1" id="KW-0472">Membrane</keyword>
<dbReference type="RefSeq" id="WP_097033306.1">
    <property type="nucleotide sequence ID" value="NZ_JADMSE010000042.1"/>
</dbReference>
<name>A0A9X3XJD5_9CLOT</name>
<protein>
    <submittedName>
        <fullName evidence="5">DUF2207 domain-containing protein</fullName>
    </submittedName>
</protein>
<organism evidence="5 6">
    <name type="scientific">Clostridium tertium</name>
    <dbReference type="NCBI Taxonomy" id="1559"/>
    <lineage>
        <taxon>Bacteria</taxon>
        <taxon>Bacillati</taxon>
        <taxon>Bacillota</taxon>
        <taxon>Clostridia</taxon>
        <taxon>Eubacteriales</taxon>
        <taxon>Clostridiaceae</taxon>
        <taxon>Clostridium</taxon>
    </lineage>
</organism>
<feature type="transmembrane region" description="Helical" evidence="1">
    <location>
        <begin position="249"/>
        <end position="269"/>
    </location>
</feature>
<keyword evidence="2" id="KW-0732">Signal</keyword>
<dbReference type="Pfam" id="PF09972">
    <property type="entry name" value="DUF2207"/>
    <property type="match status" value="1"/>
</dbReference>
<dbReference type="Proteomes" id="UP001141183">
    <property type="component" value="Unassembled WGS sequence"/>
</dbReference>
<evidence type="ECO:0000256" key="2">
    <source>
        <dbReference type="SAM" id="SignalP"/>
    </source>
</evidence>
<gene>
    <name evidence="5" type="ORF">NE398_07460</name>
</gene>
<dbReference type="Pfam" id="PF20990">
    <property type="entry name" value="DUF2207_C"/>
    <property type="match status" value="1"/>
</dbReference>
<proteinExistence type="predicted"/>
<feature type="domain" description="Predicted membrane protein YciQ-like C-terminal" evidence="4">
    <location>
        <begin position="300"/>
        <end position="425"/>
    </location>
</feature>
<keyword evidence="1" id="KW-1133">Transmembrane helix</keyword>
<feature type="domain" description="DUF2207" evidence="3">
    <location>
        <begin position="28"/>
        <end position="208"/>
    </location>
</feature>
<sequence>MKKLIFFLTLLFSLTIPIAVSADNKYYSIDKLLINAEIQNNGDVLVNDEFTYSFNGDFNGIYLNLNLNGSNGYSINNVAIEDSTGLHNLENKSDKSNNSYEIINTNDKVQVKIYSKSINEEKKFKVSYLVSSAAKKYEDFSSLNWSFYTASIENPINNVELNLKLNSTNFNANNLYYTVYGDGTFNTETSADKIKITGENLTSDLGIDLKFQSDFLTTPITSSPIENNNNSNIIDNNINGYVKKDSSDMVLPILIPSSLILLIAIIFYLSHKRSKRIFNEALNEYRSNFVFVHEDILPYPPSNISPTLVAYLYDKNNIDWAIVPSTLMYLANRSFYMLDSNISDEDELINVKFKRIKDSSECEYSHLKILMDWFKEYEDSNNEFTFESIKNKIKNSQKATKKFNNSYWDFINEIRLNGRAHNYYINIKDKEVLNNDAYNEYLKWSAYKKYLLSLIQSKSIDNIKESIIYAPALGISHYDLEIDPTSLNGNSLNYNDFNHTFYNSYMANVFLFNEIHNLTNNNHNSDSNFNNNMDFGNNSFNDFSSGGGFSGGGGGDSGAF</sequence>
<evidence type="ECO:0000259" key="3">
    <source>
        <dbReference type="Pfam" id="PF09972"/>
    </source>
</evidence>
<comment type="caution">
    <text evidence="5">The sequence shown here is derived from an EMBL/GenBank/DDBJ whole genome shotgun (WGS) entry which is preliminary data.</text>
</comment>